<dbReference type="InterPro" id="IPR016054">
    <property type="entry name" value="LY6_UPA_recep-like"/>
</dbReference>
<dbReference type="SUPFAM" id="SSF57302">
    <property type="entry name" value="Snake toxin-like"/>
    <property type="match status" value="2"/>
</dbReference>
<comment type="caution">
    <text evidence="4">The sequence shown here is derived from an EMBL/GenBank/DDBJ whole genome shotgun (WGS) entry which is preliminary data.</text>
</comment>
<dbReference type="GO" id="GO:0005576">
    <property type="term" value="C:extracellular region"/>
    <property type="evidence" value="ECO:0007669"/>
    <property type="project" value="UniProtKB-SubCell"/>
</dbReference>
<reference evidence="4 5" key="1">
    <citation type="submission" date="2021-07" db="EMBL/GenBank/DDBJ databases">
        <authorList>
            <person name="Imarazene B."/>
            <person name="Zahm M."/>
            <person name="Klopp C."/>
            <person name="Cabau C."/>
            <person name="Beille S."/>
            <person name="Jouanno E."/>
            <person name="Castinel A."/>
            <person name="Lluch J."/>
            <person name="Gil L."/>
            <person name="Kuchtly C."/>
            <person name="Lopez Roques C."/>
            <person name="Donnadieu C."/>
            <person name="Parrinello H."/>
            <person name="Journot L."/>
            <person name="Du K."/>
            <person name="Schartl M."/>
            <person name="Retaux S."/>
            <person name="Guiguen Y."/>
        </authorList>
    </citation>
    <scope>NUCLEOTIDE SEQUENCE [LARGE SCALE GENOMIC DNA]</scope>
    <source>
        <strain evidence="4">Pach_M1</strain>
        <tissue evidence="4">Testis</tissue>
    </source>
</reference>
<feature type="domain" description="UPAR/Ly6" evidence="3">
    <location>
        <begin position="11"/>
        <end position="57"/>
    </location>
</feature>
<evidence type="ECO:0000313" key="5">
    <source>
        <dbReference type="Proteomes" id="UP000752171"/>
    </source>
</evidence>
<feature type="domain" description="UPAR/Ly6" evidence="3">
    <location>
        <begin position="66"/>
        <end position="133"/>
    </location>
</feature>
<dbReference type="AlphaFoldDB" id="A0A8T2LH67"/>
<organism evidence="4 5">
    <name type="scientific">Astyanax mexicanus</name>
    <name type="common">Blind cave fish</name>
    <name type="synonym">Astyanax fasciatus mexicanus</name>
    <dbReference type="NCBI Taxonomy" id="7994"/>
    <lineage>
        <taxon>Eukaryota</taxon>
        <taxon>Metazoa</taxon>
        <taxon>Chordata</taxon>
        <taxon>Craniata</taxon>
        <taxon>Vertebrata</taxon>
        <taxon>Euteleostomi</taxon>
        <taxon>Actinopterygii</taxon>
        <taxon>Neopterygii</taxon>
        <taxon>Teleostei</taxon>
        <taxon>Ostariophysi</taxon>
        <taxon>Characiformes</taxon>
        <taxon>Characoidei</taxon>
        <taxon>Acestrorhamphidae</taxon>
        <taxon>Acestrorhamphinae</taxon>
        <taxon>Astyanax</taxon>
    </lineage>
</organism>
<dbReference type="InterPro" id="IPR045860">
    <property type="entry name" value="Snake_toxin-like_sf"/>
</dbReference>
<comment type="subcellular location">
    <subcellularLocation>
        <location evidence="1">Secreted</location>
    </subcellularLocation>
</comment>
<dbReference type="Gene3D" id="2.10.60.10">
    <property type="entry name" value="CD59"/>
    <property type="match status" value="2"/>
</dbReference>
<name>A0A8T2LH67_ASTMX</name>
<proteinExistence type="predicted"/>
<dbReference type="InterPro" id="IPR050918">
    <property type="entry name" value="CNF-like_PLA2_Inhibitor"/>
</dbReference>
<gene>
    <name evidence="4" type="ORF">AMEX_G16192</name>
</gene>
<keyword evidence="2" id="KW-0964">Secreted</keyword>
<evidence type="ECO:0000256" key="2">
    <source>
        <dbReference type="ARBA" id="ARBA00022525"/>
    </source>
</evidence>
<dbReference type="PANTHER" id="PTHR20914">
    <property type="entry name" value="LY6/PLAUR DOMAIN-CONTAINING PROTEIN 8"/>
    <property type="match status" value="1"/>
</dbReference>
<accession>A0A8T2LH67</accession>
<sequence length="161" mass="17055">MCFYFTNSCAVFTAGLKQDVQMKKCATSPECVSGSMNLGAVKMSLNTKCCSTDFCNSQSVPGSPNGRKCYTCDNNDCTGIVDCEGDEDHCINIKSEKERNCCVSRSMCTGQASMPTAGVSGSLSCCQGNLCNGAESMISVQSSLHSPLKCSLVFFLLDGHA</sequence>
<dbReference type="EMBL" id="JAICCE010000013">
    <property type="protein sequence ID" value="KAG9269195.1"/>
    <property type="molecule type" value="Genomic_DNA"/>
</dbReference>
<evidence type="ECO:0000259" key="3">
    <source>
        <dbReference type="Pfam" id="PF00021"/>
    </source>
</evidence>
<protein>
    <submittedName>
        <fullName evidence="4">Urokinase plasminogen activator surface receptor-like isoform X1</fullName>
    </submittedName>
</protein>
<evidence type="ECO:0000256" key="1">
    <source>
        <dbReference type="ARBA" id="ARBA00004613"/>
    </source>
</evidence>
<dbReference type="PANTHER" id="PTHR20914:SF9">
    <property type="entry name" value="COILED, ISOFORM A"/>
    <property type="match status" value="1"/>
</dbReference>
<dbReference type="Pfam" id="PF00021">
    <property type="entry name" value="UPAR_LY6"/>
    <property type="match status" value="2"/>
</dbReference>
<evidence type="ECO:0000313" key="4">
    <source>
        <dbReference type="EMBL" id="KAG9269195.1"/>
    </source>
</evidence>
<keyword evidence="4" id="KW-0675">Receptor</keyword>
<dbReference type="Proteomes" id="UP000752171">
    <property type="component" value="Unassembled WGS sequence"/>
</dbReference>